<evidence type="ECO:0000313" key="4">
    <source>
        <dbReference type="Proteomes" id="UP000650582"/>
    </source>
</evidence>
<evidence type="ECO:0000256" key="2">
    <source>
        <dbReference type="SAM" id="SignalP"/>
    </source>
</evidence>
<feature type="compositionally biased region" description="Polar residues" evidence="1">
    <location>
        <begin position="387"/>
        <end position="396"/>
    </location>
</feature>
<sequence>MVYPANALSLSLLLGAGGVMLSAAATLPCSNQCTAYHKEAQLTSQLNSRNIYKRRSRSRRSTEPEASSASSILDDLVGSSDGAWDGDSEHGDSHPDDPALATSPIGIDLGAPFDNAVGWLNADESIHSVLNLEGELDLIAHSHEKPRGVKVGTLGYVSNSTAHNPFELLSEAEAGGIVFLTLPELATDQMEGNLELGPSASFSNHSTAILATRTYPLGLDLLSNLNLTDRGSVDTSREGQSASSGFVYVLIKAGTPSNSDPPSSLCATFYAYSTLNHNDDDTPMFLEKCDRSLVPGAPTNTANTTMTQLWQYDPKTRELKPAIQGDTGVTAPLGVPNSNGSDPSLVGGADSGTGVQYPSGTSSSIERTRTADTQPSEAIRKLKSDTSHSTTQTYPSPMTAPAQIRARKSKSGRTEGSGSLLPAYKTIAIVDPYTLVFAPRSATDDETALLDSPAQ</sequence>
<gene>
    <name evidence="3" type="ORF">RHS04_04947</name>
</gene>
<feature type="compositionally biased region" description="Basic and acidic residues" evidence="1">
    <location>
        <begin position="87"/>
        <end position="97"/>
    </location>
</feature>
<organism evidence="3 4">
    <name type="scientific">Rhizoctonia solani</name>
    <dbReference type="NCBI Taxonomy" id="456999"/>
    <lineage>
        <taxon>Eukaryota</taxon>
        <taxon>Fungi</taxon>
        <taxon>Dikarya</taxon>
        <taxon>Basidiomycota</taxon>
        <taxon>Agaricomycotina</taxon>
        <taxon>Agaricomycetes</taxon>
        <taxon>Cantharellales</taxon>
        <taxon>Ceratobasidiaceae</taxon>
        <taxon>Rhizoctonia</taxon>
    </lineage>
</organism>
<protein>
    <submittedName>
        <fullName evidence="3">Uncharacterized protein</fullName>
    </submittedName>
</protein>
<name>A0A8H7H6H2_9AGAM</name>
<feature type="compositionally biased region" description="Polar residues" evidence="1">
    <location>
        <begin position="353"/>
        <end position="376"/>
    </location>
</feature>
<dbReference type="AlphaFoldDB" id="A0A8H7H6H2"/>
<dbReference type="Proteomes" id="UP000650582">
    <property type="component" value="Unassembled WGS sequence"/>
</dbReference>
<feature type="chain" id="PRO_5034803899" evidence="2">
    <location>
        <begin position="25"/>
        <end position="455"/>
    </location>
</feature>
<keyword evidence="2" id="KW-0732">Signal</keyword>
<accession>A0A8H7H6H2</accession>
<evidence type="ECO:0000313" key="3">
    <source>
        <dbReference type="EMBL" id="KAF8678660.1"/>
    </source>
</evidence>
<proteinExistence type="predicted"/>
<reference evidence="3" key="1">
    <citation type="submission" date="2020-09" db="EMBL/GenBank/DDBJ databases">
        <title>Comparative genome analyses of four rice-infecting Rhizoctonia solani isolates reveal extensive enrichment of homogalacturonan modification genes.</title>
        <authorList>
            <person name="Lee D.-Y."/>
            <person name="Jeon J."/>
            <person name="Kim K.-T."/>
            <person name="Cheong K."/>
            <person name="Song H."/>
            <person name="Choi G."/>
            <person name="Ko J."/>
            <person name="Opiyo S.O."/>
            <person name="Zuo S."/>
            <person name="Madhav S."/>
            <person name="Lee Y.-H."/>
            <person name="Wang G.-L."/>
        </authorList>
    </citation>
    <scope>NUCLEOTIDE SEQUENCE</scope>
    <source>
        <strain evidence="3">AG1-IA YN-7</strain>
    </source>
</reference>
<feature type="signal peptide" evidence="2">
    <location>
        <begin position="1"/>
        <end position="24"/>
    </location>
</feature>
<evidence type="ECO:0000256" key="1">
    <source>
        <dbReference type="SAM" id="MobiDB-lite"/>
    </source>
</evidence>
<comment type="caution">
    <text evidence="3">The sequence shown here is derived from an EMBL/GenBank/DDBJ whole genome shotgun (WGS) entry which is preliminary data.</text>
</comment>
<dbReference type="EMBL" id="JACYCC010000038">
    <property type="protein sequence ID" value="KAF8678660.1"/>
    <property type="molecule type" value="Genomic_DNA"/>
</dbReference>
<feature type="region of interest" description="Disordered" evidence="1">
    <location>
        <begin position="47"/>
        <end position="105"/>
    </location>
</feature>
<feature type="region of interest" description="Disordered" evidence="1">
    <location>
        <begin position="325"/>
        <end position="419"/>
    </location>
</feature>